<evidence type="ECO:0000256" key="9">
    <source>
        <dbReference type="PROSITE-ProRule" id="PRU00433"/>
    </source>
</evidence>
<keyword evidence="7 9" id="KW-0408">Iron</keyword>
<comment type="caution">
    <text evidence="11">The sequence shown here is derived from an EMBL/GenBank/DDBJ whole genome shotgun (WGS) entry which is preliminary data.</text>
</comment>
<evidence type="ECO:0000256" key="1">
    <source>
        <dbReference type="ARBA" id="ARBA00004236"/>
    </source>
</evidence>
<dbReference type="InterPro" id="IPR051459">
    <property type="entry name" value="Cytochrome_c-type_DH"/>
</dbReference>
<dbReference type="Pfam" id="PF00034">
    <property type="entry name" value="Cytochrom_C"/>
    <property type="match status" value="2"/>
</dbReference>
<dbReference type="PIRSF" id="PIRSF000018">
    <property type="entry name" value="Mb_ADH_cyt_c"/>
    <property type="match status" value="1"/>
</dbReference>
<dbReference type="PROSITE" id="PS51007">
    <property type="entry name" value="CYTC"/>
    <property type="match status" value="2"/>
</dbReference>
<dbReference type="InterPro" id="IPR009056">
    <property type="entry name" value="Cyt_c-like_dom"/>
</dbReference>
<dbReference type="InterPro" id="IPR036909">
    <property type="entry name" value="Cyt_c-like_dom_sf"/>
</dbReference>
<dbReference type="Proteomes" id="UP001242480">
    <property type="component" value="Unassembled WGS sequence"/>
</dbReference>
<evidence type="ECO:0000256" key="5">
    <source>
        <dbReference type="ARBA" id="ARBA00022729"/>
    </source>
</evidence>
<evidence type="ECO:0000256" key="6">
    <source>
        <dbReference type="ARBA" id="ARBA00022737"/>
    </source>
</evidence>
<evidence type="ECO:0000313" key="12">
    <source>
        <dbReference type="Proteomes" id="UP001242480"/>
    </source>
</evidence>
<evidence type="ECO:0000256" key="3">
    <source>
        <dbReference type="ARBA" id="ARBA00022617"/>
    </source>
</evidence>
<keyword evidence="6" id="KW-0677">Repeat</keyword>
<evidence type="ECO:0000256" key="7">
    <source>
        <dbReference type="ARBA" id="ARBA00023004"/>
    </source>
</evidence>
<keyword evidence="2" id="KW-1003">Cell membrane</keyword>
<dbReference type="RefSeq" id="WP_307279568.1">
    <property type="nucleotide sequence ID" value="NZ_JAUSVX010000012.1"/>
</dbReference>
<evidence type="ECO:0000256" key="4">
    <source>
        <dbReference type="ARBA" id="ARBA00022723"/>
    </source>
</evidence>
<proteinExistence type="predicted"/>
<evidence type="ECO:0000256" key="2">
    <source>
        <dbReference type="ARBA" id="ARBA00022475"/>
    </source>
</evidence>
<organism evidence="11 12">
    <name type="scientific">Labrys wisconsinensis</name>
    <dbReference type="NCBI Taxonomy" id="425677"/>
    <lineage>
        <taxon>Bacteria</taxon>
        <taxon>Pseudomonadati</taxon>
        <taxon>Pseudomonadota</taxon>
        <taxon>Alphaproteobacteria</taxon>
        <taxon>Hyphomicrobiales</taxon>
        <taxon>Xanthobacteraceae</taxon>
        <taxon>Labrys</taxon>
    </lineage>
</organism>
<accession>A0ABU0JE68</accession>
<comment type="subcellular location">
    <subcellularLocation>
        <location evidence="1">Cell membrane</location>
    </subcellularLocation>
</comment>
<name>A0ABU0JE68_9HYPH</name>
<keyword evidence="5" id="KW-0732">Signal</keyword>
<protein>
    <submittedName>
        <fullName evidence="11">Mono/diheme cytochrome c family protein</fullName>
    </submittedName>
</protein>
<reference evidence="11 12" key="1">
    <citation type="submission" date="2023-07" db="EMBL/GenBank/DDBJ databases">
        <title>Genomic Encyclopedia of Type Strains, Phase IV (KMG-IV): sequencing the most valuable type-strain genomes for metagenomic binning, comparative biology and taxonomic classification.</title>
        <authorList>
            <person name="Goeker M."/>
        </authorList>
    </citation>
    <scope>NUCLEOTIDE SEQUENCE [LARGE SCALE GENOMIC DNA]</scope>
    <source>
        <strain evidence="11 12">DSM 19619</strain>
    </source>
</reference>
<dbReference type="Gene3D" id="1.10.760.10">
    <property type="entry name" value="Cytochrome c-like domain"/>
    <property type="match status" value="2"/>
</dbReference>
<dbReference type="SUPFAM" id="SSF46626">
    <property type="entry name" value="Cytochrome c"/>
    <property type="match status" value="2"/>
</dbReference>
<keyword evidence="3 9" id="KW-0349">Heme</keyword>
<keyword evidence="12" id="KW-1185">Reference proteome</keyword>
<feature type="domain" description="Cytochrome c" evidence="10">
    <location>
        <begin position="187"/>
        <end position="296"/>
    </location>
</feature>
<evidence type="ECO:0000313" key="11">
    <source>
        <dbReference type="EMBL" id="MDQ0472571.1"/>
    </source>
</evidence>
<evidence type="ECO:0000259" key="10">
    <source>
        <dbReference type="PROSITE" id="PS51007"/>
    </source>
</evidence>
<keyword evidence="8" id="KW-0472">Membrane</keyword>
<dbReference type="PANTHER" id="PTHR35008:SF8">
    <property type="entry name" value="ALCOHOL DEHYDROGENASE CYTOCHROME C SUBUNIT"/>
    <property type="match status" value="1"/>
</dbReference>
<feature type="domain" description="Cytochrome c" evidence="10">
    <location>
        <begin position="39"/>
        <end position="145"/>
    </location>
</feature>
<keyword evidence="4 9" id="KW-0479">Metal-binding</keyword>
<dbReference type="EMBL" id="JAUSVX010000012">
    <property type="protein sequence ID" value="MDQ0472571.1"/>
    <property type="molecule type" value="Genomic_DNA"/>
</dbReference>
<dbReference type="InterPro" id="IPR014353">
    <property type="entry name" value="Membr-bd_ADH_cyt_c"/>
</dbReference>
<dbReference type="PANTHER" id="PTHR35008">
    <property type="entry name" value="BLL4482 PROTEIN-RELATED"/>
    <property type="match status" value="1"/>
</dbReference>
<gene>
    <name evidence="11" type="ORF">QO011_005600</name>
</gene>
<evidence type="ECO:0000256" key="8">
    <source>
        <dbReference type="ARBA" id="ARBA00023136"/>
    </source>
</evidence>
<sequence>MRKIVGALLVLAVIGLGVFYVVTIPSTIPASALTADYKPDLANGATIFTIGGCAACHQTPGQKDRTQLGGGLALGSPFGTFYAPNISSDPQNGIGAWSELDFVNALQRGVGRAGEHLYPALPYTSYQRMKLEDVRDLYAYIKTLPAVATPSRPHDIPFPFSIRRLLGGWKLLFLDQRPFVPDTSKDAVWNRGAYLVEGPGHCAECHSPRNPLGGIKGDERFAGGPDPEGKGWVPNITPHADGLANWKAADIAEFLKTGLTPDFDSAGGSMREVIENTSRLSDDDRLAIATYIASLPPRPGKAPKAK</sequence>